<keyword evidence="6" id="KW-0862">Zinc</keyword>
<comment type="catalytic activity">
    <reaction evidence="9">
        <text>S-methyl-5'-thioadenosine + phosphate = 5-(methylsulfanyl)-alpha-D-ribose 1-phosphate + adenine</text>
        <dbReference type="Rhea" id="RHEA:11852"/>
        <dbReference type="ChEBI" id="CHEBI:16708"/>
        <dbReference type="ChEBI" id="CHEBI:17509"/>
        <dbReference type="ChEBI" id="CHEBI:43474"/>
        <dbReference type="ChEBI" id="CHEBI:58533"/>
        <dbReference type="EC" id="2.4.2.28"/>
    </reaction>
    <physiologicalReaction direction="left-to-right" evidence="9">
        <dbReference type="Rhea" id="RHEA:11853"/>
    </physiologicalReaction>
</comment>
<evidence type="ECO:0000256" key="1">
    <source>
        <dbReference type="ARBA" id="ARBA00000553"/>
    </source>
</evidence>
<dbReference type="SUPFAM" id="SSF64438">
    <property type="entry name" value="CNF1/YfiH-like putative cysteine hydrolases"/>
    <property type="match status" value="1"/>
</dbReference>
<dbReference type="InterPro" id="IPR038371">
    <property type="entry name" value="Cu_polyphenol_OxRdtase_sf"/>
</dbReference>
<protein>
    <recommendedName>
        <fullName evidence="10">Purine nucleoside phosphorylase</fullName>
    </recommendedName>
</protein>
<dbReference type="OrthoDB" id="4279at2"/>
<reference evidence="11 12" key="1">
    <citation type="journal article" date="2015" name="Genome Announc.">
        <title>Draft Genome Sequence of Burkholderia sp. Strain PML1(12), an Ectomycorrhizosphere-Inhabiting Bacterium with Effective Mineral-Weathering Ability.</title>
        <authorList>
            <person name="Uroz S."/>
            <person name="Oger P."/>
        </authorList>
    </citation>
    <scope>NUCLEOTIDE SEQUENCE [LARGE SCALE GENOMIC DNA]</scope>
    <source>
        <strain evidence="12">PML1(12)</strain>
    </source>
</reference>
<evidence type="ECO:0000256" key="8">
    <source>
        <dbReference type="ARBA" id="ARBA00048968"/>
    </source>
</evidence>
<evidence type="ECO:0000256" key="6">
    <source>
        <dbReference type="ARBA" id="ARBA00022833"/>
    </source>
</evidence>
<keyword evidence="12" id="KW-1185">Reference proteome</keyword>
<dbReference type="AlphaFoldDB" id="A0A0J1CJW2"/>
<dbReference type="InterPro" id="IPR003730">
    <property type="entry name" value="Cu_polyphenol_OxRdtase"/>
</dbReference>
<keyword evidence="3" id="KW-0808">Transferase</keyword>
<dbReference type="Gene3D" id="3.60.140.10">
    <property type="entry name" value="CNF1/YfiH-like putative cysteine hydrolases"/>
    <property type="match status" value="1"/>
</dbReference>
<gene>
    <name evidence="11" type="ORF">EOS_39135</name>
</gene>
<evidence type="ECO:0000256" key="10">
    <source>
        <dbReference type="RuleBase" id="RU361274"/>
    </source>
</evidence>
<dbReference type="PATRIC" id="fig|908627.4.peg.8763"/>
<dbReference type="PANTHER" id="PTHR30616:SF2">
    <property type="entry name" value="PURINE NUCLEOSIDE PHOSPHORYLASE LACC1"/>
    <property type="match status" value="1"/>
</dbReference>
<comment type="catalytic activity">
    <reaction evidence="1">
        <text>inosine + phosphate = alpha-D-ribose 1-phosphate + hypoxanthine</text>
        <dbReference type="Rhea" id="RHEA:27646"/>
        <dbReference type="ChEBI" id="CHEBI:17368"/>
        <dbReference type="ChEBI" id="CHEBI:17596"/>
        <dbReference type="ChEBI" id="CHEBI:43474"/>
        <dbReference type="ChEBI" id="CHEBI:57720"/>
        <dbReference type="EC" id="2.4.2.1"/>
    </reaction>
    <physiologicalReaction direction="left-to-right" evidence="1">
        <dbReference type="Rhea" id="RHEA:27647"/>
    </physiologicalReaction>
</comment>
<evidence type="ECO:0000256" key="4">
    <source>
        <dbReference type="ARBA" id="ARBA00022723"/>
    </source>
</evidence>
<dbReference type="Proteomes" id="UP000035963">
    <property type="component" value="Unassembled WGS sequence"/>
</dbReference>
<dbReference type="PANTHER" id="PTHR30616">
    <property type="entry name" value="UNCHARACTERIZED PROTEIN YFIH"/>
    <property type="match status" value="1"/>
</dbReference>
<keyword evidence="4" id="KW-0479">Metal-binding</keyword>
<dbReference type="CDD" id="cd16833">
    <property type="entry name" value="YfiH"/>
    <property type="match status" value="1"/>
</dbReference>
<sequence length="286" mass="29933">MVKADFAAYAPLRHDDCLWPDWSSGTGAVSQRVHALATTRNGGVSAAPYGGANGRGGLNLGLHTGDAPEAVMENRRRVVELTGAPVAWLEQVHGAQIEDAGAVIDRCAGSAASAVRADAAVTDRTGVVCVVMIADCLPVLLCDATGRAVGAAHAGWRGLAAGIVEKTAARVAHLAGAQTSTLHAWLGPAIGPTAFEVGEDVFDAFIAAADPACRDATVAAFVERDEKHKYLADLYALARLRLEKAGVPSQNVHGGTFCTVTEADRFYSYRRDRTTGRLAAMIWLAD</sequence>
<dbReference type="GO" id="GO:0005507">
    <property type="term" value="F:copper ion binding"/>
    <property type="evidence" value="ECO:0007669"/>
    <property type="project" value="TreeGrafter"/>
</dbReference>
<keyword evidence="5" id="KW-0378">Hydrolase</keyword>
<comment type="similarity">
    <text evidence="2 10">Belongs to the purine nucleoside phosphorylase YfiH/LACC1 family.</text>
</comment>
<proteinExistence type="inferred from homology"/>
<organism evidence="11 12">
    <name type="scientific">Caballeronia mineralivorans PML1(12)</name>
    <dbReference type="NCBI Taxonomy" id="908627"/>
    <lineage>
        <taxon>Bacteria</taxon>
        <taxon>Pseudomonadati</taxon>
        <taxon>Pseudomonadota</taxon>
        <taxon>Betaproteobacteria</taxon>
        <taxon>Burkholderiales</taxon>
        <taxon>Burkholderiaceae</taxon>
        <taxon>Caballeronia</taxon>
    </lineage>
</organism>
<evidence type="ECO:0000256" key="9">
    <source>
        <dbReference type="ARBA" id="ARBA00049893"/>
    </source>
</evidence>
<evidence type="ECO:0000313" key="12">
    <source>
        <dbReference type="Proteomes" id="UP000035963"/>
    </source>
</evidence>
<dbReference type="Pfam" id="PF02578">
    <property type="entry name" value="Cu-oxidase_4"/>
    <property type="match status" value="1"/>
</dbReference>
<evidence type="ECO:0000256" key="5">
    <source>
        <dbReference type="ARBA" id="ARBA00022801"/>
    </source>
</evidence>
<evidence type="ECO:0000313" key="11">
    <source>
        <dbReference type="EMBL" id="KLU20849.1"/>
    </source>
</evidence>
<comment type="caution">
    <text evidence="11">The sequence shown here is derived from an EMBL/GenBank/DDBJ whole genome shotgun (WGS) entry which is preliminary data.</text>
</comment>
<dbReference type="InterPro" id="IPR011324">
    <property type="entry name" value="Cytotoxic_necrot_fac-like_cat"/>
</dbReference>
<evidence type="ECO:0000256" key="2">
    <source>
        <dbReference type="ARBA" id="ARBA00007353"/>
    </source>
</evidence>
<evidence type="ECO:0000256" key="3">
    <source>
        <dbReference type="ARBA" id="ARBA00022679"/>
    </source>
</evidence>
<evidence type="ECO:0000256" key="7">
    <source>
        <dbReference type="ARBA" id="ARBA00047989"/>
    </source>
</evidence>
<dbReference type="GO" id="GO:0016787">
    <property type="term" value="F:hydrolase activity"/>
    <property type="evidence" value="ECO:0007669"/>
    <property type="project" value="UniProtKB-KW"/>
</dbReference>
<name>A0A0J1CJW2_9BURK</name>
<dbReference type="RefSeq" id="WP_047897604.1">
    <property type="nucleotide sequence ID" value="NZ_AEJF01000237.1"/>
</dbReference>
<dbReference type="NCBIfam" id="TIGR00726">
    <property type="entry name" value="peptidoglycan editing factor PgeF"/>
    <property type="match status" value="1"/>
</dbReference>
<dbReference type="EMBL" id="AEJF01000237">
    <property type="protein sequence ID" value="KLU20849.1"/>
    <property type="molecule type" value="Genomic_DNA"/>
</dbReference>
<dbReference type="GO" id="GO:0017061">
    <property type="term" value="F:S-methyl-5-thioadenosine phosphorylase activity"/>
    <property type="evidence" value="ECO:0007669"/>
    <property type="project" value="UniProtKB-EC"/>
</dbReference>
<comment type="catalytic activity">
    <reaction evidence="8">
        <text>adenosine + phosphate = alpha-D-ribose 1-phosphate + adenine</text>
        <dbReference type="Rhea" id="RHEA:27642"/>
        <dbReference type="ChEBI" id="CHEBI:16335"/>
        <dbReference type="ChEBI" id="CHEBI:16708"/>
        <dbReference type="ChEBI" id="CHEBI:43474"/>
        <dbReference type="ChEBI" id="CHEBI:57720"/>
        <dbReference type="EC" id="2.4.2.1"/>
    </reaction>
    <physiologicalReaction direction="left-to-right" evidence="8">
        <dbReference type="Rhea" id="RHEA:27643"/>
    </physiologicalReaction>
</comment>
<accession>A0A0J1CJW2</accession>
<comment type="catalytic activity">
    <reaction evidence="7">
        <text>adenosine + H2O + H(+) = inosine + NH4(+)</text>
        <dbReference type="Rhea" id="RHEA:24408"/>
        <dbReference type="ChEBI" id="CHEBI:15377"/>
        <dbReference type="ChEBI" id="CHEBI:15378"/>
        <dbReference type="ChEBI" id="CHEBI:16335"/>
        <dbReference type="ChEBI" id="CHEBI:17596"/>
        <dbReference type="ChEBI" id="CHEBI:28938"/>
        <dbReference type="EC" id="3.5.4.4"/>
    </reaction>
    <physiologicalReaction direction="left-to-right" evidence="7">
        <dbReference type="Rhea" id="RHEA:24409"/>
    </physiologicalReaction>
</comment>